<evidence type="ECO:0000313" key="2">
    <source>
        <dbReference type="EMBL" id="AEQ50247.1"/>
    </source>
</evidence>
<feature type="signal peptide" evidence="1">
    <location>
        <begin position="1"/>
        <end position="26"/>
    </location>
</feature>
<sequence>MNLPSTMRRCLSAFGVWTLLAGQAIAQVPFVPAEFYNTIRPDFGNRLPLCVLPDSATLEQDRQAARSIARMLLLEPDIVEIDADMGMLDELGIWPVIFEELAESCVGVLGVQIIPGEVAPDWMTLSQPYFEAPYVLLTRDPAVETLADLPAGTRLGVPLYTPIDTEVMTMIAAGGEFSELRRLPYDRPELMTELMRNGEFDAAIVWSPHLDLAQVQPLDFFASQASVAPLRQDTRAVAVLMRTQDQMLRTMIDQAIDAAGAQTP</sequence>
<keyword evidence="3" id="KW-1185">Reference proteome</keyword>
<accession>G4R7V2</accession>
<dbReference type="RefSeq" id="WP_014129397.1">
    <property type="nucleotide sequence ID" value="NC_016078.1"/>
</dbReference>
<dbReference type="Proteomes" id="UP000008850">
    <property type="component" value="Chromosome"/>
</dbReference>
<evidence type="ECO:0000256" key="1">
    <source>
        <dbReference type="SAM" id="SignalP"/>
    </source>
</evidence>
<protein>
    <submittedName>
        <fullName evidence="2">ABC-type amino acid transport/signal transduction systems, periplasmic component/domain protein</fullName>
    </submittedName>
</protein>
<feature type="chain" id="PRO_5003467481" evidence="1">
    <location>
        <begin position="27"/>
        <end position="264"/>
    </location>
</feature>
<dbReference type="SUPFAM" id="SSF53850">
    <property type="entry name" value="Periplasmic binding protein-like II"/>
    <property type="match status" value="1"/>
</dbReference>
<dbReference type="STRING" id="1082931.KKY_202"/>
<dbReference type="eggNOG" id="COG0834">
    <property type="taxonomic scope" value="Bacteria"/>
</dbReference>
<organism evidence="2 3">
    <name type="scientific">Pelagibacterium halotolerans (strain DSM 22347 / JCM 15775 / CGMCC 1.7692 / B2)</name>
    <dbReference type="NCBI Taxonomy" id="1082931"/>
    <lineage>
        <taxon>Bacteria</taxon>
        <taxon>Pseudomonadati</taxon>
        <taxon>Pseudomonadota</taxon>
        <taxon>Alphaproteobacteria</taxon>
        <taxon>Hyphomicrobiales</taxon>
        <taxon>Devosiaceae</taxon>
        <taxon>Pelagibacterium</taxon>
    </lineage>
</organism>
<name>G4R7V2_PELHB</name>
<dbReference type="HOGENOM" id="CLU_085324_0_0_5"/>
<dbReference type="EMBL" id="CP003075">
    <property type="protein sequence ID" value="AEQ50247.1"/>
    <property type="molecule type" value="Genomic_DNA"/>
</dbReference>
<dbReference type="KEGG" id="phl:KKY_202"/>
<proteinExistence type="predicted"/>
<reference evidence="2 3" key="1">
    <citation type="journal article" date="2012" name="J. Bacteriol.">
        <title>Complete genome sequence of Pelagibacterium halotolerans B2T.</title>
        <authorList>
            <person name="Huo Y.Y."/>
            <person name="Cheng H."/>
            <person name="Han X.F."/>
            <person name="Jiang X.W."/>
            <person name="Sun C."/>
            <person name="Zhang X.Q."/>
            <person name="Zhu X.F."/>
            <person name="Liu Y.F."/>
            <person name="Li P.F."/>
            <person name="Ni P.X."/>
            <person name="Wu M."/>
        </authorList>
    </citation>
    <scope>NUCLEOTIDE SEQUENCE [LARGE SCALE GENOMIC DNA]</scope>
    <source>
        <strain evidence="3">DSM 22347 / JCM 15775 / CGMCC 1.7692 / B2</strain>
    </source>
</reference>
<dbReference type="Gene3D" id="3.40.190.10">
    <property type="entry name" value="Periplasmic binding protein-like II"/>
    <property type="match status" value="2"/>
</dbReference>
<evidence type="ECO:0000313" key="3">
    <source>
        <dbReference type="Proteomes" id="UP000008850"/>
    </source>
</evidence>
<dbReference type="AlphaFoldDB" id="G4R7V2"/>
<gene>
    <name evidence="2" type="ordered locus">KKY_202</name>
</gene>
<keyword evidence="1" id="KW-0732">Signal</keyword>